<dbReference type="Gene3D" id="2.60.450.10">
    <property type="entry name" value="Lipopolysaccharide (LPS) transport protein A like domain"/>
    <property type="match status" value="1"/>
</dbReference>
<dbReference type="OrthoDB" id="5453241at2"/>
<evidence type="ECO:0000313" key="5">
    <source>
        <dbReference type="Proteomes" id="UP000189733"/>
    </source>
</evidence>
<sequence length="170" mass="18342">MKILHRILCACFCVCLFSAPAFAAEQGVKTTITSQKTVYDQSGSKVVFSGSVKVVRPDMTIWSDEMTVFLKPTDKKAVATPGPQAGAVSKIVAVGNVRLVREGKKGFCGKAVYNADESLVTMTVKPRLEDGDNSIAGKIIKLWLTDNRSEVVGGNEPVEAIFFTPKEGKK</sequence>
<evidence type="ECO:0000313" key="4">
    <source>
        <dbReference type="EMBL" id="SKA71892.1"/>
    </source>
</evidence>
<dbReference type="GO" id="GO:0017089">
    <property type="term" value="F:glycolipid transfer activity"/>
    <property type="evidence" value="ECO:0007669"/>
    <property type="project" value="TreeGrafter"/>
</dbReference>
<dbReference type="GO" id="GO:0015920">
    <property type="term" value="P:lipopolysaccharide transport"/>
    <property type="evidence" value="ECO:0007669"/>
    <property type="project" value="TreeGrafter"/>
</dbReference>
<evidence type="ECO:0000256" key="1">
    <source>
        <dbReference type="ARBA" id="ARBA00022729"/>
    </source>
</evidence>
<dbReference type="Proteomes" id="UP000189733">
    <property type="component" value="Unassembled WGS sequence"/>
</dbReference>
<dbReference type="PANTHER" id="PTHR36504:SF1">
    <property type="entry name" value="LIPOPOLYSACCHARIDE EXPORT SYSTEM PROTEIN LPTA"/>
    <property type="match status" value="1"/>
</dbReference>
<name>A0A1T4W3S7_9BACT</name>
<feature type="chain" id="PRO_5012323565" evidence="2">
    <location>
        <begin position="24"/>
        <end position="170"/>
    </location>
</feature>
<dbReference type="AlphaFoldDB" id="A0A1T4W3S7"/>
<evidence type="ECO:0000259" key="3">
    <source>
        <dbReference type="Pfam" id="PF03968"/>
    </source>
</evidence>
<feature type="domain" description="Organic solvent tolerance-like N-terminal" evidence="3">
    <location>
        <begin position="31"/>
        <end position="141"/>
    </location>
</feature>
<proteinExistence type="predicted"/>
<organism evidence="4 5">
    <name type="scientific">Desulfobaculum bizertense DSM 18034</name>
    <dbReference type="NCBI Taxonomy" id="1121442"/>
    <lineage>
        <taxon>Bacteria</taxon>
        <taxon>Pseudomonadati</taxon>
        <taxon>Thermodesulfobacteriota</taxon>
        <taxon>Desulfovibrionia</taxon>
        <taxon>Desulfovibrionales</taxon>
        <taxon>Desulfovibrionaceae</taxon>
        <taxon>Desulfobaculum</taxon>
    </lineage>
</organism>
<protein>
    <submittedName>
        <fullName evidence="4">Lipopolysaccharide export system protein LptA</fullName>
    </submittedName>
</protein>
<dbReference type="GO" id="GO:0009279">
    <property type="term" value="C:cell outer membrane"/>
    <property type="evidence" value="ECO:0007669"/>
    <property type="project" value="TreeGrafter"/>
</dbReference>
<dbReference type="PANTHER" id="PTHR36504">
    <property type="entry name" value="LIPOPOLYSACCHARIDE EXPORT SYSTEM PROTEIN LPTA"/>
    <property type="match status" value="1"/>
</dbReference>
<dbReference type="InterPro" id="IPR052037">
    <property type="entry name" value="LPS_export_LptA"/>
</dbReference>
<dbReference type="Pfam" id="PF03968">
    <property type="entry name" value="LptD_N"/>
    <property type="match status" value="1"/>
</dbReference>
<dbReference type="GO" id="GO:0030288">
    <property type="term" value="C:outer membrane-bounded periplasmic space"/>
    <property type="evidence" value="ECO:0007669"/>
    <property type="project" value="TreeGrafter"/>
</dbReference>
<dbReference type="STRING" id="1121442.SAMN02745702_01577"/>
<gene>
    <name evidence="4" type="ORF">SAMN02745702_01577</name>
</gene>
<reference evidence="4 5" key="1">
    <citation type="submission" date="2017-02" db="EMBL/GenBank/DDBJ databases">
        <authorList>
            <person name="Peterson S.W."/>
        </authorList>
    </citation>
    <scope>NUCLEOTIDE SEQUENCE [LARGE SCALE GENOMIC DNA]</scope>
    <source>
        <strain evidence="4 5">DSM 18034</strain>
    </source>
</reference>
<dbReference type="InterPro" id="IPR005653">
    <property type="entry name" value="OstA-like_N"/>
</dbReference>
<accession>A0A1T4W3S7</accession>
<dbReference type="RefSeq" id="WP_159445953.1">
    <property type="nucleotide sequence ID" value="NZ_FUYA01000004.1"/>
</dbReference>
<feature type="signal peptide" evidence="2">
    <location>
        <begin position="1"/>
        <end position="23"/>
    </location>
</feature>
<evidence type="ECO:0000256" key="2">
    <source>
        <dbReference type="SAM" id="SignalP"/>
    </source>
</evidence>
<keyword evidence="5" id="KW-1185">Reference proteome</keyword>
<dbReference type="EMBL" id="FUYA01000004">
    <property type="protein sequence ID" value="SKA71892.1"/>
    <property type="molecule type" value="Genomic_DNA"/>
</dbReference>
<keyword evidence="1 2" id="KW-0732">Signal</keyword>